<comment type="caution">
    <text evidence="1">The sequence shown here is derived from an EMBL/GenBank/DDBJ whole genome shotgun (WGS) entry which is preliminary data.</text>
</comment>
<dbReference type="EMBL" id="JAAGME010000575">
    <property type="protein sequence ID" value="NEB68073.1"/>
    <property type="molecule type" value="Genomic_DNA"/>
</dbReference>
<evidence type="ECO:0000313" key="1">
    <source>
        <dbReference type="EMBL" id="NEB68073.1"/>
    </source>
</evidence>
<accession>A0A6N9V5Z8</accession>
<reference evidence="1 2" key="1">
    <citation type="submission" date="2020-01" db="EMBL/GenBank/DDBJ databases">
        <title>Insect and environment-associated Actinomycetes.</title>
        <authorList>
            <person name="Currrie C."/>
            <person name="Chevrette M."/>
            <person name="Carlson C."/>
            <person name="Stubbendieck R."/>
            <person name="Wendt-Pienkowski E."/>
        </authorList>
    </citation>
    <scope>NUCLEOTIDE SEQUENCE [LARGE SCALE GENOMIC DNA]</scope>
    <source>
        <strain evidence="1 2">SID14438</strain>
    </source>
</reference>
<evidence type="ECO:0000313" key="2">
    <source>
        <dbReference type="Proteomes" id="UP000471648"/>
    </source>
</evidence>
<dbReference type="RefSeq" id="WP_164357273.1">
    <property type="nucleotide sequence ID" value="NZ_JAAGME010000575.1"/>
</dbReference>
<dbReference type="AlphaFoldDB" id="A0A6N9V5Z8"/>
<dbReference type="Proteomes" id="UP000471648">
    <property type="component" value="Unassembled WGS sequence"/>
</dbReference>
<dbReference type="InterPro" id="IPR054202">
    <property type="entry name" value="DUF6907"/>
</dbReference>
<proteinExistence type="predicted"/>
<sequence length="242" mass="26351">MADRIDQTAPLNADQADQANQRRTLTYPLVGGGSLEAACPRWCTADHAADQRSGIDPSELLHEGEQVSTTFELFGGEHLELLEARLTQEPYSDTAAARRPHVAFRPQPDAELGADQYMTADGLNRVIAQLTAYTLELTRLRDQLGQARVEAHAERHDWLDARQPCHLSRTADLRPEDARTLPLDYLLAVFGAELVDAPGGGMQALATGSPGSMQIHLDPILTPPLREAAIRHLLAQQLGASA</sequence>
<protein>
    <submittedName>
        <fullName evidence="1">PE-PGRS family protein</fullName>
    </submittedName>
</protein>
<gene>
    <name evidence="1" type="ORF">G3I39_13600</name>
</gene>
<name>A0A6N9V5Z8_STRMI</name>
<dbReference type="Pfam" id="PF21848">
    <property type="entry name" value="DUF6907"/>
    <property type="match status" value="1"/>
</dbReference>
<organism evidence="1 2">
    <name type="scientific">Streptomyces microflavus</name>
    <name type="common">Streptomyces lipmanii</name>
    <dbReference type="NCBI Taxonomy" id="1919"/>
    <lineage>
        <taxon>Bacteria</taxon>
        <taxon>Bacillati</taxon>
        <taxon>Actinomycetota</taxon>
        <taxon>Actinomycetes</taxon>
        <taxon>Kitasatosporales</taxon>
        <taxon>Streptomycetaceae</taxon>
        <taxon>Streptomyces</taxon>
    </lineage>
</organism>